<reference evidence="8" key="1">
    <citation type="submission" date="2016-10" db="EMBL/GenBank/DDBJ databases">
        <authorList>
            <person name="Varghese N."/>
            <person name="Submissions S."/>
        </authorList>
    </citation>
    <scope>NUCLEOTIDE SEQUENCE [LARGE SCALE GENOMIC DNA]</scope>
    <source>
        <strain evidence="8">DSM 26424</strain>
    </source>
</reference>
<name>A0A1G8NFC8_9RHOB</name>
<dbReference type="PIRSF" id="PIRSF003078">
    <property type="entry name" value="GidB"/>
    <property type="match status" value="1"/>
</dbReference>
<evidence type="ECO:0000256" key="4">
    <source>
        <dbReference type="ARBA" id="ARBA00022679"/>
    </source>
</evidence>
<dbReference type="InterPro" id="IPR029063">
    <property type="entry name" value="SAM-dependent_MTases_sf"/>
</dbReference>
<dbReference type="GO" id="GO:0005829">
    <property type="term" value="C:cytosol"/>
    <property type="evidence" value="ECO:0007669"/>
    <property type="project" value="TreeGrafter"/>
</dbReference>
<dbReference type="HAMAP" id="MF_00074">
    <property type="entry name" value="16SrRNA_methyltr_G"/>
    <property type="match status" value="1"/>
</dbReference>
<gene>
    <name evidence="6" type="primary">rsmG</name>
    <name evidence="7" type="ORF">SAMN04487993_101032</name>
</gene>
<dbReference type="PANTHER" id="PTHR31760">
    <property type="entry name" value="S-ADENOSYL-L-METHIONINE-DEPENDENT METHYLTRANSFERASES SUPERFAMILY PROTEIN"/>
    <property type="match status" value="1"/>
</dbReference>
<dbReference type="InterPro" id="IPR003682">
    <property type="entry name" value="rRNA_ssu_MeTfrase_G"/>
</dbReference>
<comment type="subcellular location">
    <subcellularLocation>
        <location evidence="6">Cytoplasm</location>
    </subcellularLocation>
</comment>
<evidence type="ECO:0000256" key="3">
    <source>
        <dbReference type="ARBA" id="ARBA00022603"/>
    </source>
</evidence>
<feature type="binding site" evidence="6">
    <location>
        <position position="138"/>
    </location>
    <ligand>
        <name>S-adenosyl-L-methionine</name>
        <dbReference type="ChEBI" id="CHEBI:59789"/>
    </ligand>
</feature>
<evidence type="ECO:0000256" key="1">
    <source>
        <dbReference type="ARBA" id="ARBA00022490"/>
    </source>
</evidence>
<feature type="binding site" evidence="6">
    <location>
        <position position="70"/>
    </location>
    <ligand>
        <name>S-adenosyl-L-methionine</name>
        <dbReference type="ChEBI" id="CHEBI:59789"/>
    </ligand>
</feature>
<proteinExistence type="inferred from homology"/>
<dbReference type="OrthoDB" id="9808773at2"/>
<dbReference type="EMBL" id="FNEJ01000010">
    <property type="protein sequence ID" value="SDI78832.1"/>
    <property type="molecule type" value="Genomic_DNA"/>
</dbReference>
<dbReference type="EC" id="2.1.1.170" evidence="6"/>
<keyword evidence="8" id="KW-1185">Reference proteome</keyword>
<evidence type="ECO:0000256" key="6">
    <source>
        <dbReference type="HAMAP-Rule" id="MF_00074"/>
    </source>
</evidence>
<accession>A0A1G8NFC8</accession>
<keyword evidence="4 6" id="KW-0808">Transferase</keyword>
<comment type="catalytic activity">
    <reaction evidence="6">
        <text>guanosine(527) in 16S rRNA + S-adenosyl-L-methionine = N(7)-methylguanosine(527) in 16S rRNA + S-adenosyl-L-homocysteine</text>
        <dbReference type="Rhea" id="RHEA:42732"/>
        <dbReference type="Rhea" id="RHEA-COMP:10209"/>
        <dbReference type="Rhea" id="RHEA-COMP:10210"/>
        <dbReference type="ChEBI" id="CHEBI:57856"/>
        <dbReference type="ChEBI" id="CHEBI:59789"/>
        <dbReference type="ChEBI" id="CHEBI:74269"/>
        <dbReference type="ChEBI" id="CHEBI:74480"/>
        <dbReference type="EC" id="2.1.1.170"/>
    </reaction>
</comment>
<dbReference type="Proteomes" id="UP000199093">
    <property type="component" value="Unassembled WGS sequence"/>
</dbReference>
<keyword evidence="5 6" id="KW-0949">S-adenosyl-L-methionine</keyword>
<comment type="caution">
    <text evidence="6">Lacks conserved residue(s) required for the propagation of feature annotation.</text>
</comment>
<keyword evidence="1 6" id="KW-0963">Cytoplasm</keyword>
<dbReference type="Gene3D" id="3.40.50.150">
    <property type="entry name" value="Vaccinia Virus protein VP39"/>
    <property type="match status" value="1"/>
</dbReference>
<evidence type="ECO:0000256" key="5">
    <source>
        <dbReference type="ARBA" id="ARBA00022691"/>
    </source>
</evidence>
<organism evidence="7 8">
    <name type="scientific">Salipiger marinus</name>
    <dbReference type="NCBI Taxonomy" id="555512"/>
    <lineage>
        <taxon>Bacteria</taxon>
        <taxon>Pseudomonadati</taxon>
        <taxon>Pseudomonadota</taxon>
        <taxon>Alphaproteobacteria</taxon>
        <taxon>Rhodobacterales</taxon>
        <taxon>Roseobacteraceae</taxon>
        <taxon>Salipiger</taxon>
    </lineage>
</organism>
<comment type="similarity">
    <text evidence="6">Belongs to the methyltransferase superfamily. RNA methyltransferase RsmG family.</text>
</comment>
<dbReference type="STRING" id="555512.SAMN04487993_101032"/>
<dbReference type="RefSeq" id="WP_089847510.1">
    <property type="nucleotide sequence ID" value="NZ_FNEJ01000010.1"/>
</dbReference>
<dbReference type="AlphaFoldDB" id="A0A1G8NFC8"/>
<evidence type="ECO:0000313" key="8">
    <source>
        <dbReference type="Proteomes" id="UP000199093"/>
    </source>
</evidence>
<dbReference type="PANTHER" id="PTHR31760:SF0">
    <property type="entry name" value="S-ADENOSYL-L-METHIONINE-DEPENDENT METHYLTRANSFERASES SUPERFAMILY PROTEIN"/>
    <property type="match status" value="1"/>
</dbReference>
<feature type="binding site" evidence="6">
    <location>
        <begin position="124"/>
        <end position="125"/>
    </location>
    <ligand>
        <name>S-adenosyl-L-methionine</name>
        <dbReference type="ChEBI" id="CHEBI:59789"/>
    </ligand>
</feature>
<keyword evidence="3 6" id="KW-0489">Methyltransferase</keyword>
<dbReference type="Pfam" id="PF02527">
    <property type="entry name" value="GidB"/>
    <property type="match status" value="1"/>
</dbReference>
<dbReference type="NCBIfam" id="TIGR00138">
    <property type="entry name" value="rsmG_gidB"/>
    <property type="match status" value="1"/>
</dbReference>
<dbReference type="GO" id="GO:0070043">
    <property type="term" value="F:rRNA (guanine-N7-)-methyltransferase activity"/>
    <property type="evidence" value="ECO:0007669"/>
    <property type="project" value="UniProtKB-UniRule"/>
</dbReference>
<feature type="binding site" evidence="6">
    <location>
        <position position="75"/>
    </location>
    <ligand>
        <name>S-adenosyl-L-methionine</name>
        <dbReference type="ChEBI" id="CHEBI:59789"/>
    </ligand>
</feature>
<comment type="function">
    <text evidence="6">Specifically methylates the N7 position of guanine in position 527 of 16S rRNA.</text>
</comment>
<keyword evidence="2 6" id="KW-0698">rRNA processing</keyword>
<protein>
    <recommendedName>
        <fullName evidence="6">Ribosomal RNA small subunit methyltransferase G</fullName>
        <ecNumber evidence="6">2.1.1.170</ecNumber>
    </recommendedName>
    <alternativeName>
        <fullName evidence="6">16S rRNA 7-methylguanosine methyltransferase</fullName>
        <shortName evidence="6">16S rRNA m7G methyltransferase</shortName>
    </alternativeName>
</protein>
<sequence>MSLPVTGLEDVSRETLTRLESYAATLLKWNPRINLVAPATLDTLWTRHILDSAQIFKLADDGVNHWADLGSGGGFPGLVVAILAAEKAPQLRVTLVESDQRKATFLRTVLRETGVTADVRTERIESLEPLNARVLSARALAPLPKLLEFASRHLAIEGIALFQKGATWQKEIAAAREMWQFDLITQGSLTDADAVVLKIGAVHHV</sequence>
<evidence type="ECO:0000313" key="7">
    <source>
        <dbReference type="EMBL" id="SDI78832.1"/>
    </source>
</evidence>
<evidence type="ECO:0000256" key="2">
    <source>
        <dbReference type="ARBA" id="ARBA00022552"/>
    </source>
</evidence>
<dbReference type="SUPFAM" id="SSF53335">
    <property type="entry name" value="S-adenosyl-L-methionine-dependent methyltransferases"/>
    <property type="match status" value="1"/>
</dbReference>